<comment type="caution">
    <text evidence="2">The sequence shown here is derived from an EMBL/GenBank/DDBJ whole genome shotgun (WGS) entry which is preliminary data.</text>
</comment>
<name>A0ABR4I708_9EURO</name>
<keyword evidence="3" id="KW-1185">Reference proteome</keyword>
<evidence type="ECO:0000313" key="2">
    <source>
        <dbReference type="EMBL" id="KAL2823525.1"/>
    </source>
</evidence>
<feature type="region of interest" description="Disordered" evidence="1">
    <location>
        <begin position="1"/>
        <end position="33"/>
    </location>
</feature>
<dbReference type="Pfam" id="PF20174">
    <property type="entry name" value="DUF6540"/>
    <property type="match status" value="1"/>
</dbReference>
<organism evidence="2 3">
    <name type="scientific">Aspergillus cavernicola</name>
    <dbReference type="NCBI Taxonomy" id="176166"/>
    <lineage>
        <taxon>Eukaryota</taxon>
        <taxon>Fungi</taxon>
        <taxon>Dikarya</taxon>
        <taxon>Ascomycota</taxon>
        <taxon>Pezizomycotina</taxon>
        <taxon>Eurotiomycetes</taxon>
        <taxon>Eurotiomycetidae</taxon>
        <taxon>Eurotiales</taxon>
        <taxon>Aspergillaceae</taxon>
        <taxon>Aspergillus</taxon>
        <taxon>Aspergillus subgen. Nidulantes</taxon>
    </lineage>
</organism>
<accession>A0ABR4I708</accession>
<proteinExistence type="predicted"/>
<dbReference type="EMBL" id="JBFXLS010000051">
    <property type="protein sequence ID" value="KAL2823525.1"/>
    <property type="molecule type" value="Genomic_DNA"/>
</dbReference>
<reference evidence="2 3" key="1">
    <citation type="submission" date="2024-07" db="EMBL/GenBank/DDBJ databases">
        <title>Section-level genome sequencing and comparative genomics of Aspergillus sections Usti and Cavernicolus.</title>
        <authorList>
            <consortium name="Lawrence Berkeley National Laboratory"/>
            <person name="Nybo J.L."/>
            <person name="Vesth T.C."/>
            <person name="Theobald S."/>
            <person name="Frisvad J.C."/>
            <person name="Larsen T.O."/>
            <person name="Kjaerboelling I."/>
            <person name="Rothschild-Mancinelli K."/>
            <person name="Lyhne E.K."/>
            <person name="Kogle M.E."/>
            <person name="Barry K."/>
            <person name="Clum A."/>
            <person name="Na H."/>
            <person name="Ledsgaard L."/>
            <person name="Lin J."/>
            <person name="Lipzen A."/>
            <person name="Kuo A."/>
            <person name="Riley R."/>
            <person name="Mondo S."/>
            <person name="LaButti K."/>
            <person name="Haridas S."/>
            <person name="Pangalinan J."/>
            <person name="Salamov A.A."/>
            <person name="Simmons B.A."/>
            <person name="Magnuson J.K."/>
            <person name="Chen J."/>
            <person name="Drula E."/>
            <person name="Henrissat B."/>
            <person name="Wiebenga A."/>
            <person name="Lubbers R.J."/>
            <person name="Gomes A.C."/>
            <person name="Makela M.R."/>
            <person name="Stajich J."/>
            <person name="Grigoriev I.V."/>
            <person name="Mortensen U.H."/>
            <person name="De vries R.P."/>
            <person name="Baker S.E."/>
            <person name="Andersen M.R."/>
        </authorList>
    </citation>
    <scope>NUCLEOTIDE SEQUENCE [LARGE SCALE GENOMIC DNA]</scope>
    <source>
        <strain evidence="2 3">CBS 600.67</strain>
    </source>
</reference>
<dbReference type="InterPro" id="IPR046670">
    <property type="entry name" value="DUF6540"/>
</dbReference>
<evidence type="ECO:0000313" key="3">
    <source>
        <dbReference type="Proteomes" id="UP001610335"/>
    </source>
</evidence>
<protein>
    <submittedName>
        <fullName evidence="2">Uncharacterized protein</fullName>
    </submittedName>
</protein>
<dbReference type="Proteomes" id="UP001610335">
    <property type="component" value="Unassembled WGS sequence"/>
</dbReference>
<sequence>MTGEEGAGTLHQVTGDITSADGMQYTPISEPPTPDQCEAIHSLDKLGVTPTAKYPDEWERVLKSVPPPPQQKAFNVKTMKTEPFKTKDPLTFYQDGETRKPLVKCTEWTLEQALPALRANGLLI</sequence>
<gene>
    <name evidence="2" type="ORF">BDW59DRAFT_148565</name>
</gene>
<feature type="non-terminal residue" evidence="2">
    <location>
        <position position="124"/>
    </location>
</feature>
<evidence type="ECO:0000256" key="1">
    <source>
        <dbReference type="SAM" id="MobiDB-lite"/>
    </source>
</evidence>